<dbReference type="Gene3D" id="3.10.110.10">
    <property type="entry name" value="Ubiquitin Conjugating Enzyme"/>
    <property type="match status" value="1"/>
</dbReference>
<accession>H2Y213</accession>
<dbReference type="Proteomes" id="UP000008144">
    <property type="component" value="Chromosome 3"/>
</dbReference>
<protein>
    <recommendedName>
        <fullName evidence="5">UBC core domain-containing protein</fullName>
    </recommendedName>
</protein>
<dbReference type="PANTHER" id="PTHR46116:SF15">
    <property type="entry name" value="(E3-INDEPENDENT) E2 UBIQUITIN-CONJUGATING ENZYME"/>
    <property type="match status" value="1"/>
</dbReference>
<reference evidence="3" key="2">
    <citation type="journal article" date="2008" name="Genome Biol.">
        <title>Improved genome assembly and evidence-based global gene model set for the chordate Ciona intestinalis: new insight into intron and operon populations.</title>
        <authorList>
            <person name="Satou Y."/>
            <person name="Mineta K."/>
            <person name="Ogasawara M."/>
            <person name="Sasakura Y."/>
            <person name="Shoguchi E."/>
            <person name="Ueno K."/>
            <person name="Yamada L."/>
            <person name="Matsumoto J."/>
            <person name="Wasserscheid J."/>
            <person name="Dewar K."/>
            <person name="Wiley G.B."/>
            <person name="Macmil S.L."/>
            <person name="Roe B.A."/>
            <person name="Zeller R.W."/>
            <person name="Hastings K.E."/>
            <person name="Lemaire P."/>
            <person name="Lindquist E."/>
            <person name="Endo T."/>
            <person name="Hotta K."/>
            <person name="Inaba K."/>
        </authorList>
    </citation>
    <scope>NUCLEOTIDE SEQUENCE [LARGE SCALE GENOMIC DNA]</scope>
    <source>
        <strain evidence="3">wild type</strain>
    </source>
</reference>
<dbReference type="HOGENOM" id="CLU_2008998_0_0_1"/>
<dbReference type="Ensembl" id="ENSCINT00000030363.1">
    <property type="protein sequence ID" value="ENSCINP00000035948.1"/>
    <property type="gene ID" value="ENSCING00000021027.1"/>
</dbReference>
<dbReference type="SUPFAM" id="SSF54495">
    <property type="entry name" value="UBC-like"/>
    <property type="match status" value="1"/>
</dbReference>
<reference evidence="4" key="1">
    <citation type="journal article" date="2002" name="Science">
        <title>The draft genome of Ciona intestinalis: insights into chordate and vertebrate origins.</title>
        <authorList>
            <person name="Dehal P."/>
            <person name="Satou Y."/>
            <person name="Campbell R.K."/>
            <person name="Chapman J."/>
            <person name="Degnan B."/>
            <person name="De Tomaso A."/>
            <person name="Davidson B."/>
            <person name="Di Gregorio A."/>
            <person name="Gelpke M."/>
            <person name="Goodstein D.M."/>
            <person name="Harafuji N."/>
            <person name="Hastings K.E."/>
            <person name="Ho I."/>
            <person name="Hotta K."/>
            <person name="Huang W."/>
            <person name="Kawashima T."/>
            <person name="Lemaire P."/>
            <person name="Martinez D."/>
            <person name="Meinertzhagen I.A."/>
            <person name="Necula S."/>
            <person name="Nonaka M."/>
            <person name="Putnam N."/>
            <person name="Rash S."/>
            <person name="Saiga H."/>
            <person name="Satake M."/>
            <person name="Terry A."/>
            <person name="Yamada L."/>
            <person name="Wang H.G."/>
            <person name="Awazu S."/>
            <person name="Azumi K."/>
            <person name="Boore J."/>
            <person name="Branno M."/>
            <person name="Chin-Bow S."/>
            <person name="DeSantis R."/>
            <person name="Doyle S."/>
            <person name="Francino P."/>
            <person name="Keys D.N."/>
            <person name="Haga S."/>
            <person name="Hayashi H."/>
            <person name="Hino K."/>
            <person name="Imai K.S."/>
            <person name="Inaba K."/>
            <person name="Kano S."/>
            <person name="Kobayashi K."/>
            <person name="Kobayashi M."/>
            <person name="Lee B.I."/>
            <person name="Makabe K.W."/>
            <person name="Manohar C."/>
            <person name="Matassi G."/>
            <person name="Medina M."/>
            <person name="Mochizuki Y."/>
            <person name="Mount S."/>
            <person name="Morishita T."/>
            <person name="Miura S."/>
            <person name="Nakayama A."/>
            <person name="Nishizaka S."/>
            <person name="Nomoto H."/>
            <person name="Ohta F."/>
            <person name="Oishi K."/>
            <person name="Rigoutsos I."/>
            <person name="Sano M."/>
            <person name="Sasaki A."/>
            <person name="Sasakura Y."/>
            <person name="Shoguchi E."/>
            <person name="Shin-i T."/>
            <person name="Spagnuolo A."/>
            <person name="Stainier D."/>
            <person name="Suzuki M.M."/>
            <person name="Tassy O."/>
            <person name="Takatori N."/>
            <person name="Tokuoka M."/>
            <person name="Yagi K."/>
            <person name="Yoshizaki F."/>
            <person name="Wada S."/>
            <person name="Zhang C."/>
            <person name="Hyatt P.D."/>
            <person name="Larimer F."/>
            <person name="Detter C."/>
            <person name="Doggett N."/>
            <person name="Glavina T."/>
            <person name="Hawkins T."/>
            <person name="Richardson P."/>
            <person name="Lucas S."/>
            <person name="Kohara Y."/>
            <person name="Levine M."/>
            <person name="Satoh N."/>
            <person name="Rokhsar D.S."/>
        </authorList>
    </citation>
    <scope>NUCLEOTIDE SEQUENCE [LARGE SCALE GENOMIC DNA]</scope>
</reference>
<reference evidence="3" key="4">
    <citation type="submission" date="2025-09" db="UniProtKB">
        <authorList>
            <consortium name="Ensembl"/>
        </authorList>
    </citation>
    <scope>IDENTIFICATION</scope>
</reference>
<dbReference type="EMBL" id="EAAA01001720">
    <property type="status" value="NOT_ANNOTATED_CDS"/>
    <property type="molecule type" value="Genomic_DNA"/>
</dbReference>
<keyword evidence="2" id="KW-0833">Ubl conjugation pathway</keyword>
<reference evidence="3" key="3">
    <citation type="submission" date="2025-08" db="UniProtKB">
        <authorList>
            <consortium name="Ensembl"/>
        </authorList>
    </citation>
    <scope>IDENTIFICATION</scope>
</reference>
<evidence type="ECO:0000313" key="4">
    <source>
        <dbReference type="Proteomes" id="UP000008144"/>
    </source>
</evidence>
<dbReference type="AlphaFoldDB" id="H2Y213"/>
<proteinExistence type="predicted"/>
<evidence type="ECO:0000256" key="1">
    <source>
        <dbReference type="ARBA" id="ARBA00022679"/>
    </source>
</evidence>
<organism evidence="3 4">
    <name type="scientific">Ciona intestinalis</name>
    <name type="common">Transparent sea squirt</name>
    <name type="synonym">Ascidia intestinalis</name>
    <dbReference type="NCBI Taxonomy" id="7719"/>
    <lineage>
        <taxon>Eukaryota</taxon>
        <taxon>Metazoa</taxon>
        <taxon>Chordata</taxon>
        <taxon>Tunicata</taxon>
        <taxon>Ascidiacea</taxon>
        <taxon>Phlebobranchia</taxon>
        <taxon>Cionidae</taxon>
        <taxon>Ciona</taxon>
    </lineage>
</organism>
<name>H2Y213_CIOIN</name>
<evidence type="ECO:0008006" key="5">
    <source>
        <dbReference type="Google" id="ProtNLM"/>
    </source>
</evidence>
<dbReference type="PANTHER" id="PTHR46116">
    <property type="entry name" value="(E3-INDEPENDENT) E2 UBIQUITIN-CONJUGATING ENZYME"/>
    <property type="match status" value="1"/>
</dbReference>
<keyword evidence="4" id="KW-1185">Reference proteome</keyword>
<dbReference type="STRING" id="7719.ENSCINP00000035948"/>
<sequence>MRKNLNEQDVSTVQEKWTDDSNLLQVLVSIQGLILNSEPYYNEAGYEGHRGTAEGKKNSRCYNEMVLLRLVQHMTMFVTTKHPTFTEFSLDYCRKHLPLLVRRVRSLLDWAKQSYKESDRVTEK</sequence>
<dbReference type="GeneTree" id="ENSGT00940000160755"/>
<evidence type="ECO:0000313" key="3">
    <source>
        <dbReference type="Ensembl" id="ENSCINP00000035948.1"/>
    </source>
</evidence>
<dbReference type="GO" id="GO:0016740">
    <property type="term" value="F:transferase activity"/>
    <property type="evidence" value="ECO:0007669"/>
    <property type="project" value="UniProtKB-KW"/>
</dbReference>
<dbReference type="InterPro" id="IPR016135">
    <property type="entry name" value="UBQ-conjugating_enzyme/RWD"/>
</dbReference>
<evidence type="ECO:0000256" key="2">
    <source>
        <dbReference type="ARBA" id="ARBA00022786"/>
    </source>
</evidence>
<dbReference type="InParanoid" id="H2Y213"/>
<keyword evidence="1" id="KW-0808">Transferase</keyword>